<name>A0A4R7W0W4_9PSEU</name>
<sequence length="158" mass="16468">MNTPGTEPQGVPSQDPVPHGYPQPPGPPFQGPPAYGPPSYGPPTRRWGGVVVGVAIGLAIGAGGLGLAWALSSGTNVDEDYDALCGLVVRTEPITRDFELADIRRLSGISELAAAMAETDSTHKPLAEALERSVQAAQVFDIDQTGSSLRHAQDICRA</sequence>
<evidence type="ECO:0000256" key="1">
    <source>
        <dbReference type="SAM" id="MobiDB-lite"/>
    </source>
</evidence>
<comment type="caution">
    <text evidence="3">The sequence shown here is derived from an EMBL/GenBank/DDBJ whole genome shotgun (WGS) entry which is preliminary data.</text>
</comment>
<dbReference type="Proteomes" id="UP000294927">
    <property type="component" value="Unassembled WGS sequence"/>
</dbReference>
<keyword evidence="4" id="KW-1185">Reference proteome</keyword>
<proteinExistence type="predicted"/>
<accession>A0A4R7W0W4</accession>
<keyword evidence="2" id="KW-0812">Transmembrane</keyword>
<gene>
    <name evidence="3" type="ORF">CLV71_102103</name>
</gene>
<dbReference type="AlphaFoldDB" id="A0A4R7W0W4"/>
<feature type="transmembrane region" description="Helical" evidence="2">
    <location>
        <begin position="47"/>
        <end position="71"/>
    </location>
</feature>
<protein>
    <submittedName>
        <fullName evidence="3">Uncharacterized protein</fullName>
    </submittedName>
</protein>
<keyword evidence="2" id="KW-0472">Membrane</keyword>
<evidence type="ECO:0000313" key="4">
    <source>
        <dbReference type="Proteomes" id="UP000294927"/>
    </source>
</evidence>
<organism evidence="3 4">
    <name type="scientific">Actinophytocola oryzae</name>
    <dbReference type="NCBI Taxonomy" id="502181"/>
    <lineage>
        <taxon>Bacteria</taxon>
        <taxon>Bacillati</taxon>
        <taxon>Actinomycetota</taxon>
        <taxon>Actinomycetes</taxon>
        <taxon>Pseudonocardiales</taxon>
        <taxon>Pseudonocardiaceae</taxon>
    </lineage>
</organism>
<feature type="region of interest" description="Disordered" evidence="1">
    <location>
        <begin position="1"/>
        <end position="41"/>
    </location>
</feature>
<feature type="compositionally biased region" description="Pro residues" evidence="1">
    <location>
        <begin position="19"/>
        <end position="41"/>
    </location>
</feature>
<reference evidence="3 4" key="1">
    <citation type="submission" date="2019-03" db="EMBL/GenBank/DDBJ databases">
        <title>Genomic Encyclopedia of Archaeal and Bacterial Type Strains, Phase II (KMG-II): from individual species to whole genera.</title>
        <authorList>
            <person name="Goeker M."/>
        </authorList>
    </citation>
    <scope>NUCLEOTIDE SEQUENCE [LARGE SCALE GENOMIC DNA]</scope>
    <source>
        <strain evidence="3 4">DSM 45499</strain>
    </source>
</reference>
<evidence type="ECO:0000256" key="2">
    <source>
        <dbReference type="SAM" id="Phobius"/>
    </source>
</evidence>
<keyword evidence="2" id="KW-1133">Transmembrane helix</keyword>
<evidence type="ECO:0000313" key="3">
    <source>
        <dbReference type="EMBL" id="TDV56042.1"/>
    </source>
</evidence>
<dbReference type="EMBL" id="SOCP01000002">
    <property type="protein sequence ID" value="TDV56042.1"/>
    <property type="molecule type" value="Genomic_DNA"/>
</dbReference>